<feature type="compositionally biased region" description="Basic and acidic residues" evidence="1">
    <location>
        <begin position="1"/>
        <end position="11"/>
    </location>
</feature>
<evidence type="ECO:0000313" key="2">
    <source>
        <dbReference type="EMBL" id="MBW0543772.1"/>
    </source>
</evidence>
<comment type="caution">
    <text evidence="2">The sequence shown here is derived from an EMBL/GenBank/DDBJ whole genome shotgun (WGS) entry which is preliminary data.</text>
</comment>
<dbReference type="Proteomes" id="UP000765509">
    <property type="component" value="Unassembled WGS sequence"/>
</dbReference>
<proteinExistence type="predicted"/>
<keyword evidence="3" id="KW-1185">Reference proteome</keyword>
<evidence type="ECO:0000256" key="1">
    <source>
        <dbReference type="SAM" id="MobiDB-lite"/>
    </source>
</evidence>
<sequence length="140" mass="15702">MAPRPKNKDNGLEVGEVESWPKGPMKEGYGQEAIGHQRGPIGQLALTWVRLGFPQHPLRGVFIHGCDNNTKGCRKLKDSFAETFVIKALHGENSVGVELSEELSNKNPKIPVRLIEPYKSCYAEKFPLRIKLPQHIPHVE</sequence>
<name>A0A9Q3FSF6_9BASI</name>
<organism evidence="2 3">
    <name type="scientific">Austropuccinia psidii MF-1</name>
    <dbReference type="NCBI Taxonomy" id="1389203"/>
    <lineage>
        <taxon>Eukaryota</taxon>
        <taxon>Fungi</taxon>
        <taxon>Dikarya</taxon>
        <taxon>Basidiomycota</taxon>
        <taxon>Pucciniomycotina</taxon>
        <taxon>Pucciniomycetes</taxon>
        <taxon>Pucciniales</taxon>
        <taxon>Sphaerophragmiaceae</taxon>
        <taxon>Austropuccinia</taxon>
    </lineage>
</organism>
<dbReference type="AlphaFoldDB" id="A0A9Q3FSF6"/>
<dbReference type="OrthoDB" id="3064439at2759"/>
<accession>A0A9Q3FSF6</accession>
<evidence type="ECO:0000313" key="3">
    <source>
        <dbReference type="Proteomes" id="UP000765509"/>
    </source>
</evidence>
<gene>
    <name evidence="2" type="ORF">O181_083487</name>
</gene>
<protein>
    <submittedName>
        <fullName evidence="2">Uncharacterized protein</fullName>
    </submittedName>
</protein>
<reference evidence="2" key="1">
    <citation type="submission" date="2021-03" db="EMBL/GenBank/DDBJ databases">
        <title>Draft genome sequence of rust myrtle Austropuccinia psidii MF-1, a brazilian biotype.</title>
        <authorList>
            <person name="Quecine M.C."/>
            <person name="Pachon D.M.R."/>
            <person name="Bonatelli M.L."/>
            <person name="Correr F.H."/>
            <person name="Franceschini L.M."/>
            <person name="Leite T.F."/>
            <person name="Margarido G.R.A."/>
            <person name="Almeida C.A."/>
            <person name="Ferrarezi J.A."/>
            <person name="Labate C.A."/>
        </authorList>
    </citation>
    <scope>NUCLEOTIDE SEQUENCE</scope>
    <source>
        <strain evidence="2">MF-1</strain>
    </source>
</reference>
<feature type="region of interest" description="Disordered" evidence="1">
    <location>
        <begin position="1"/>
        <end position="32"/>
    </location>
</feature>
<dbReference type="EMBL" id="AVOT02048554">
    <property type="protein sequence ID" value="MBW0543772.1"/>
    <property type="molecule type" value="Genomic_DNA"/>
</dbReference>